<gene>
    <name evidence="2" type="ORF">EPA93_02660</name>
</gene>
<reference evidence="2 3" key="1">
    <citation type="submission" date="2019-01" db="EMBL/GenBank/DDBJ databases">
        <title>Ktedonosporobacter rubrisoli SCAWS-G2.</title>
        <authorList>
            <person name="Huang Y."/>
            <person name="Yan B."/>
        </authorList>
    </citation>
    <scope>NUCLEOTIDE SEQUENCE [LARGE SCALE GENOMIC DNA]</scope>
    <source>
        <strain evidence="2 3">SCAWS-G2</strain>
    </source>
</reference>
<dbReference type="SUPFAM" id="SSF56601">
    <property type="entry name" value="beta-lactamase/transpeptidase-like"/>
    <property type="match status" value="1"/>
</dbReference>
<keyword evidence="2" id="KW-0378">Hydrolase</keyword>
<dbReference type="PANTHER" id="PTHR43283:SF3">
    <property type="entry name" value="BETA-LACTAMASE FAMILY PROTEIN (AFU_ORTHOLOGUE AFUA_5G07500)"/>
    <property type="match status" value="1"/>
</dbReference>
<dbReference type="InterPro" id="IPR012338">
    <property type="entry name" value="Beta-lactam/transpept-like"/>
</dbReference>
<dbReference type="InterPro" id="IPR050789">
    <property type="entry name" value="Diverse_Enzym_Activities"/>
</dbReference>
<dbReference type="Proteomes" id="UP000290365">
    <property type="component" value="Chromosome"/>
</dbReference>
<protein>
    <submittedName>
        <fullName evidence="2">Class A beta-lactamase-related serine hydrolase</fullName>
    </submittedName>
</protein>
<accession>A0A4P6JIQ4</accession>
<feature type="domain" description="Beta-lactamase-related" evidence="1">
    <location>
        <begin position="33"/>
        <end position="106"/>
    </location>
</feature>
<keyword evidence="3" id="KW-1185">Reference proteome</keyword>
<sequence length="128" mass="14607">MDGHLSDSWSGCGRRSRKSVTIYAGIWLYQCGQGSHTRDQQTLFRIASTTKPLVGIALMRLVERGTLTLDLHISTYLPWLHLSQPRLSQQITLRHLLSHTSGLCQFPQMALVMRSLLKVQSILLRYRC</sequence>
<dbReference type="EMBL" id="CP035758">
    <property type="protein sequence ID" value="QBD74949.1"/>
    <property type="molecule type" value="Genomic_DNA"/>
</dbReference>
<evidence type="ECO:0000259" key="1">
    <source>
        <dbReference type="Pfam" id="PF00144"/>
    </source>
</evidence>
<name>A0A4P6JIQ4_KTERU</name>
<dbReference type="RefSeq" id="WP_129885548.1">
    <property type="nucleotide sequence ID" value="NZ_CP035758.1"/>
</dbReference>
<dbReference type="KEGG" id="kbs:EPA93_02660"/>
<evidence type="ECO:0000313" key="3">
    <source>
        <dbReference type="Proteomes" id="UP000290365"/>
    </source>
</evidence>
<evidence type="ECO:0000313" key="2">
    <source>
        <dbReference type="EMBL" id="QBD74949.1"/>
    </source>
</evidence>
<dbReference type="InterPro" id="IPR001466">
    <property type="entry name" value="Beta-lactam-related"/>
</dbReference>
<proteinExistence type="predicted"/>
<dbReference type="OrthoDB" id="9770183at2"/>
<dbReference type="Gene3D" id="3.40.710.10">
    <property type="entry name" value="DD-peptidase/beta-lactamase superfamily"/>
    <property type="match status" value="1"/>
</dbReference>
<dbReference type="Pfam" id="PF00144">
    <property type="entry name" value="Beta-lactamase"/>
    <property type="match status" value="1"/>
</dbReference>
<dbReference type="AlphaFoldDB" id="A0A4P6JIQ4"/>
<dbReference type="PANTHER" id="PTHR43283">
    <property type="entry name" value="BETA-LACTAMASE-RELATED"/>
    <property type="match status" value="1"/>
</dbReference>
<organism evidence="2 3">
    <name type="scientific">Ktedonosporobacter rubrisoli</name>
    <dbReference type="NCBI Taxonomy" id="2509675"/>
    <lineage>
        <taxon>Bacteria</taxon>
        <taxon>Bacillati</taxon>
        <taxon>Chloroflexota</taxon>
        <taxon>Ktedonobacteria</taxon>
        <taxon>Ktedonobacterales</taxon>
        <taxon>Ktedonosporobacteraceae</taxon>
        <taxon>Ktedonosporobacter</taxon>
    </lineage>
</organism>
<dbReference type="GO" id="GO:0016787">
    <property type="term" value="F:hydrolase activity"/>
    <property type="evidence" value="ECO:0007669"/>
    <property type="project" value="UniProtKB-KW"/>
</dbReference>